<dbReference type="InterPro" id="IPR008928">
    <property type="entry name" value="6-hairpin_glycosidase_sf"/>
</dbReference>
<dbReference type="SUPFAM" id="SSF48208">
    <property type="entry name" value="Six-hairpin glycosidases"/>
    <property type="match status" value="1"/>
</dbReference>
<dbReference type="OrthoDB" id="6381507at2"/>
<dbReference type="Pfam" id="PF07470">
    <property type="entry name" value="Glyco_hydro_88"/>
    <property type="match status" value="1"/>
</dbReference>
<dbReference type="GO" id="GO:0016787">
    <property type="term" value="F:hydrolase activity"/>
    <property type="evidence" value="ECO:0007669"/>
    <property type="project" value="UniProtKB-KW"/>
</dbReference>
<dbReference type="KEGG" id="nak:EH165_01615"/>
<gene>
    <name evidence="2" type="ORF">EH165_01615</name>
</gene>
<evidence type="ECO:0000256" key="1">
    <source>
        <dbReference type="ARBA" id="ARBA00022801"/>
    </source>
</evidence>
<proteinExistence type="predicted"/>
<keyword evidence="1" id="KW-0378">Hydrolase</keyword>
<protein>
    <recommendedName>
        <fullName evidence="4">Unsaturated rhamnogalacturonyl hydrolase</fullName>
    </recommendedName>
</protein>
<evidence type="ECO:0000313" key="3">
    <source>
        <dbReference type="Proteomes" id="UP000268084"/>
    </source>
</evidence>
<reference evidence="2 3" key="2">
    <citation type="submission" date="2018-12" db="EMBL/GenBank/DDBJ databases">
        <title>Nakamurella antarcticus sp. nov., isolated from Antarctica South Shetland Islands soil.</title>
        <authorList>
            <person name="Peng F."/>
        </authorList>
    </citation>
    <scope>NUCLEOTIDE SEQUENCE [LARGE SCALE GENOMIC DNA]</scope>
    <source>
        <strain evidence="2 3">S14-144</strain>
    </source>
</reference>
<dbReference type="GO" id="GO:0005975">
    <property type="term" value="P:carbohydrate metabolic process"/>
    <property type="evidence" value="ECO:0007669"/>
    <property type="project" value="InterPro"/>
</dbReference>
<dbReference type="AlphaFoldDB" id="A0A3G8ZJU7"/>
<evidence type="ECO:0008006" key="4">
    <source>
        <dbReference type="Google" id="ProtNLM"/>
    </source>
</evidence>
<dbReference type="Gene3D" id="1.50.10.10">
    <property type="match status" value="1"/>
</dbReference>
<accession>A0A3G8ZJU7</accession>
<dbReference type="InterPro" id="IPR052043">
    <property type="entry name" value="PolySaccharide_Degr_Enz"/>
</dbReference>
<dbReference type="PANTHER" id="PTHR33886:SF8">
    <property type="entry name" value="UNSATURATED RHAMNOGALACTURONAN HYDROLASE (EUROFUNG)"/>
    <property type="match status" value="1"/>
</dbReference>
<dbReference type="PANTHER" id="PTHR33886">
    <property type="entry name" value="UNSATURATED RHAMNOGALACTURONAN HYDROLASE (EUROFUNG)"/>
    <property type="match status" value="1"/>
</dbReference>
<sequence>MDLRMSAAAPDTAPEDVAWGSGRYVAADDAASALADTRRAGAPAHHIDSPALAAEVADRLIDLAFSTWGFGDSVAFDALVTASERLGDERWARFAHGWGRAWATRAQPFVRLDCTAPGRALAHLAVRYQDAQLLAALRQLADYLMSRPVLNGVYETWQSSPLLSPYSGVPLDGEQTALLASPPPGVFVDCLHFDPPFLVALGLATGESRYTDAGIDQALGYIALLQTDSGLFDHFALRGQPQTFGPGWGRGQGWAMLGMLDVLESLRENPADKHAEILAITTSVERLLRQMIALQRSDGHWYAVVTDSLSGNEFSTAAFMVVALAQAVRMGVLQDVEVIEPMQRARKAVLASLDADAQLREVSAAVYASTEPSHYASVPRGFVVPWGQGPALLALLAAVMT</sequence>
<dbReference type="Proteomes" id="UP000268084">
    <property type="component" value="Chromosome"/>
</dbReference>
<reference evidence="2 3" key="1">
    <citation type="submission" date="2018-11" db="EMBL/GenBank/DDBJ databases">
        <authorList>
            <person name="Da X."/>
        </authorList>
    </citation>
    <scope>NUCLEOTIDE SEQUENCE [LARGE SCALE GENOMIC DNA]</scope>
    <source>
        <strain evidence="2 3">S14-144</strain>
    </source>
</reference>
<organism evidence="2 3">
    <name type="scientific">Nakamurella antarctica</name>
    <dbReference type="NCBI Taxonomy" id="1902245"/>
    <lineage>
        <taxon>Bacteria</taxon>
        <taxon>Bacillati</taxon>
        <taxon>Actinomycetota</taxon>
        <taxon>Actinomycetes</taxon>
        <taxon>Nakamurellales</taxon>
        <taxon>Nakamurellaceae</taxon>
        <taxon>Nakamurella</taxon>
    </lineage>
</organism>
<evidence type="ECO:0000313" key="2">
    <source>
        <dbReference type="EMBL" id="AZI57057.1"/>
    </source>
</evidence>
<dbReference type="EMBL" id="CP034170">
    <property type="protein sequence ID" value="AZI57057.1"/>
    <property type="molecule type" value="Genomic_DNA"/>
</dbReference>
<keyword evidence="3" id="KW-1185">Reference proteome</keyword>
<dbReference type="InterPro" id="IPR012341">
    <property type="entry name" value="6hp_glycosidase-like_sf"/>
</dbReference>
<name>A0A3G8ZJU7_9ACTN</name>
<dbReference type="InterPro" id="IPR010905">
    <property type="entry name" value="Glyco_hydro_88"/>
</dbReference>